<feature type="region of interest" description="Disordered" evidence="7">
    <location>
        <begin position="156"/>
        <end position="312"/>
    </location>
</feature>
<evidence type="ECO:0000313" key="9">
    <source>
        <dbReference type="Proteomes" id="UP001159427"/>
    </source>
</evidence>
<feature type="compositionally biased region" description="Low complexity" evidence="7">
    <location>
        <begin position="266"/>
        <end position="279"/>
    </location>
</feature>
<dbReference type="Pfam" id="PF05890">
    <property type="entry name" value="Ebp2"/>
    <property type="match status" value="1"/>
</dbReference>
<comment type="caution">
    <text evidence="8">The sequence shown here is derived from an EMBL/GenBank/DDBJ whole genome shotgun (WGS) entry which is preliminary data.</text>
</comment>
<feature type="compositionally biased region" description="Basic residues" evidence="7">
    <location>
        <begin position="280"/>
        <end position="312"/>
    </location>
</feature>
<feature type="compositionally biased region" description="Basic and acidic residues" evidence="7">
    <location>
        <begin position="185"/>
        <end position="197"/>
    </location>
</feature>
<reference evidence="8 9" key="1">
    <citation type="submission" date="2022-05" db="EMBL/GenBank/DDBJ databases">
        <authorList>
            <consortium name="Genoscope - CEA"/>
            <person name="William W."/>
        </authorList>
    </citation>
    <scope>NUCLEOTIDE SEQUENCE [LARGE SCALE GENOMIC DNA]</scope>
</reference>
<name>A0ABN8LXI5_9CNID</name>
<comment type="subcellular location">
    <subcellularLocation>
        <location evidence="2">Nucleus</location>
        <location evidence="2">Nucleolus</location>
    </subcellularLocation>
</comment>
<evidence type="ECO:0000256" key="2">
    <source>
        <dbReference type="ARBA" id="ARBA00004604"/>
    </source>
</evidence>
<organism evidence="8 9">
    <name type="scientific">Porites evermanni</name>
    <dbReference type="NCBI Taxonomy" id="104178"/>
    <lineage>
        <taxon>Eukaryota</taxon>
        <taxon>Metazoa</taxon>
        <taxon>Cnidaria</taxon>
        <taxon>Anthozoa</taxon>
        <taxon>Hexacorallia</taxon>
        <taxon>Scleractinia</taxon>
        <taxon>Fungiina</taxon>
        <taxon>Poritidae</taxon>
        <taxon>Porites</taxon>
    </lineage>
</organism>
<accession>A0ABN8LXI5</accession>
<proteinExistence type="inferred from homology"/>
<evidence type="ECO:0000313" key="8">
    <source>
        <dbReference type="EMBL" id="CAH3020844.1"/>
    </source>
</evidence>
<comment type="similarity">
    <text evidence="3">Belongs to the EBP2 family.</text>
</comment>
<keyword evidence="6" id="KW-0539">Nucleus</keyword>
<keyword evidence="9" id="KW-1185">Reference proteome</keyword>
<comment type="function">
    <text evidence="1">Required for the processing of the 27S pre-rRNA.</text>
</comment>
<feature type="region of interest" description="Disordered" evidence="7">
    <location>
        <begin position="74"/>
        <end position="98"/>
    </location>
</feature>
<evidence type="ECO:0000256" key="1">
    <source>
        <dbReference type="ARBA" id="ARBA00003387"/>
    </source>
</evidence>
<sequence>MADLEDGFTESDSDLSDQELRRDFASGKLQVGLNRLQPKKLARVYNNNIPGMKRKLEQIAQELDWLERMDITVTRDQDEEGVNPKTSATSTPSSEKSLHDDFQREMRFYRQAQAAVNIALPKLKKLDVATRRPDDYFAEMVKTDDHMQRVRAKLFSKQQAMERSEKAKKQREMKKYGKKVQQEVLQKRQKEKKEMMEAVKSFKKRGKNAPNSDLARASDEFQIQAEKDSSSIHKGKVVKRGKGAKRKRKDAKFGFGGLKKGMKRNSAQSSSDVSSFSAAKHSKAPKASRTGNKGKKRKNVRPGKSRRKQMKK</sequence>
<evidence type="ECO:0008006" key="10">
    <source>
        <dbReference type="Google" id="ProtNLM"/>
    </source>
</evidence>
<evidence type="ECO:0000256" key="6">
    <source>
        <dbReference type="ARBA" id="ARBA00023242"/>
    </source>
</evidence>
<protein>
    <recommendedName>
        <fullName evidence="10">rRNA-processing protein EBP2</fullName>
    </recommendedName>
</protein>
<dbReference type="PANTHER" id="PTHR13028:SF0">
    <property type="entry name" value="RRNA-PROCESSING PROTEIN EBP2-RELATED"/>
    <property type="match status" value="1"/>
</dbReference>
<gene>
    <name evidence="8" type="ORF">PEVE_00008947</name>
</gene>
<dbReference type="EMBL" id="CALNXI010000161">
    <property type="protein sequence ID" value="CAH3020844.1"/>
    <property type="molecule type" value="Genomic_DNA"/>
</dbReference>
<dbReference type="Proteomes" id="UP001159427">
    <property type="component" value="Unassembled WGS sequence"/>
</dbReference>
<keyword evidence="5" id="KW-0175">Coiled coil</keyword>
<feature type="compositionally biased region" description="Basic residues" evidence="7">
    <location>
        <begin position="168"/>
        <end position="178"/>
    </location>
</feature>
<dbReference type="PANTHER" id="PTHR13028">
    <property type="entry name" value="RRNA PROCESSING PROTEIN EBNA1-BINDING PROTEIN-RELATED"/>
    <property type="match status" value="1"/>
</dbReference>
<evidence type="ECO:0000256" key="5">
    <source>
        <dbReference type="ARBA" id="ARBA00023054"/>
    </source>
</evidence>
<keyword evidence="4" id="KW-0690">Ribosome biogenesis</keyword>
<feature type="compositionally biased region" description="Polar residues" evidence="7">
    <location>
        <begin position="84"/>
        <end position="95"/>
    </location>
</feature>
<evidence type="ECO:0000256" key="4">
    <source>
        <dbReference type="ARBA" id="ARBA00022517"/>
    </source>
</evidence>
<evidence type="ECO:0000256" key="3">
    <source>
        <dbReference type="ARBA" id="ARBA00007336"/>
    </source>
</evidence>
<evidence type="ECO:0000256" key="7">
    <source>
        <dbReference type="SAM" id="MobiDB-lite"/>
    </source>
</evidence>
<dbReference type="InterPro" id="IPR008610">
    <property type="entry name" value="Ebp2"/>
</dbReference>
<feature type="compositionally biased region" description="Basic residues" evidence="7">
    <location>
        <begin position="233"/>
        <end position="250"/>
    </location>
</feature>